<reference evidence="2 3" key="1">
    <citation type="submission" date="2018-11" db="EMBL/GenBank/DDBJ databases">
        <authorList>
            <consortium name="Pathogen Informatics"/>
        </authorList>
    </citation>
    <scope>NUCLEOTIDE SEQUENCE [LARGE SCALE GENOMIC DNA]</scope>
</reference>
<proteinExistence type="predicted"/>
<organism evidence="3 4">
    <name type="scientific">Heligmosomoides polygyrus</name>
    <name type="common">Parasitic roundworm</name>
    <dbReference type="NCBI Taxonomy" id="6339"/>
    <lineage>
        <taxon>Eukaryota</taxon>
        <taxon>Metazoa</taxon>
        <taxon>Ecdysozoa</taxon>
        <taxon>Nematoda</taxon>
        <taxon>Chromadorea</taxon>
        <taxon>Rhabditida</taxon>
        <taxon>Rhabditina</taxon>
        <taxon>Rhabditomorpha</taxon>
        <taxon>Strongyloidea</taxon>
        <taxon>Heligmosomidae</taxon>
        <taxon>Heligmosomoides</taxon>
    </lineage>
</organism>
<evidence type="ECO:0000313" key="2">
    <source>
        <dbReference type="EMBL" id="VDO98663.1"/>
    </source>
</evidence>
<evidence type="ECO:0000313" key="4">
    <source>
        <dbReference type="WBParaSite" id="HPBE_0001414801-mRNA-1"/>
    </source>
</evidence>
<evidence type="ECO:0000256" key="1">
    <source>
        <dbReference type="SAM" id="MobiDB-lite"/>
    </source>
</evidence>
<accession>A0A3P8B2H5</accession>
<reference evidence="4" key="2">
    <citation type="submission" date="2019-09" db="UniProtKB">
        <authorList>
            <consortium name="WormBaseParasite"/>
        </authorList>
    </citation>
    <scope>IDENTIFICATION</scope>
</reference>
<dbReference type="Proteomes" id="UP000050761">
    <property type="component" value="Unassembled WGS sequence"/>
</dbReference>
<protein>
    <submittedName>
        <fullName evidence="2 4">Uncharacterized protein</fullName>
    </submittedName>
</protein>
<accession>A0A183FZG8</accession>
<evidence type="ECO:0000313" key="3">
    <source>
        <dbReference type="Proteomes" id="UP000050761"/>
    </source>
</evidence>
<dbReference type="WBParaSite" id="HPBE_0001414801-mRNA-1">
    <property type="protein sequence ID" value="HPBE_0001414801-mRNA-1"/>
    <property type="gene ID" value="HPBE_0001414801"/>
</dbReference>
<gene>
    <name evidence="2" type="ORF">HPBE_LOCUS14149</name>
</gene>
<keyword evidence="3" id="KW-1185">Reference proteome</keyword>
<feature type="compositionally biased region" description="Basic and acidic residues" evidence="1">
    <location>
        <begin position="9"/>
        <end position="30"/>
    </location>
</feature>
<sequence>MRKPRRTRERAWREVGRNGDHRRTAEHCAESRSTSRSSPVRDKGPALNYELPNGKEQQGKGVSGRMRSRRRRSTLWPPQKADGDDQAASQQRMTLALIDYRKRSNTKH</sequence>
<name>A0A183FZG8_HELPZ</name>
<dbReference type="EMBL" id="UZAH01028230">
    <property type="protein sequence ID" value="VDO98663.1"/>
    <property type="molecule type" value="Genomic_DNA"/>
</dbReference>
<feature type="region of interest" description="Disordered" evidence="1">
    <location>
        <begin position="1"/>
        <end position="90"/>
    </location>
</feature>
<dbReference type="AlphaFoldDB" id="A0A183FZG8"/>